<keyword evidence="1" id="KW-0732">Signal</keyword>
<dbReference type="EMBL" id="JAYGJQ010000001">
    <property type="protein sequence ID" value="MEA9355734.1"/>
    <property type="molecule type" value="Genomic_DNA"/>
</dbReference>
<gene>
    <name evidence="2" type="ORF">SHI21_05965</name>
</gene>
<keyword evidence="3" id="KW-1185">Reference proteome</keyword>
<evidence type="ECO:0000313" key="3">
    <source>
        <dbReference type="Proteomes" id="UP001302274"/>
    </source>
</evidence>
<sequence length="90" mass="9866">MQTNFRMLFTALVTTALVGSFTVNFAHAADDTIKEKVTEAGKDTKRAMKKGARKVKDETCEMVNGKMKCMGQKIKHGAQNVGDKVEDAVD</sequence>
<accession>A0ABU5VRR3</accession>
<evidence type="ECO:0000256" key="1">
    <source>
        <dbReference type="SAM" id="SignalP"/>
    </source>
</evidence>
<dbReference type="Proteomes" id="UP001302274">
    <property type="component" value="Unassembled WGS sequence"/>
</dbReference>
<feature type="chain" id="PRO_5045686804" evidence="1">
    <location>
        <begin position="29"/>
        <end position="90"/>
    </location>
</feature>
<comment type="caution">
    <text evidence="2">The sequence shown here is derived from an EMBL/GenBank/DDBJ whole genome shotgun (WGS) entry which is preliminary data.</text>
</comment>
<proteinExistence type="predicted"/>
<reference evidence="2 3" key="1">
    <citation type="submission" date="2023-11" db="EMBL/GenBank/DDBJ databases">
        <title>A Novel Polar Bacteriovorax (B. antarcticus) Isolated from the Biocrust in Antarctica.</title>
        <authorList>
            <person name="Mun W."/>
            <person name="Choi S.Y."/>
            <person name="Mitchell R.J."/>
        </authorList>
    </citation>
    <scope>NUCLEOTIDE SEQUENCE [LARGE SCALE GENOMIC DNA]</scope>
    <source>
        <strain evidence="2 3">PP10</strain>
    </source>
</reference>
<dbReference type="Gene3D" id="1.10.287.700">
    <property type="entry name" value="Helix hairpin bin"/>
    <property type="match status" value="1"/>
</dbReference>
<organism evidence="2 3">
    <name type="scientific">Bacteriovorax antarcticus</name>
    <dbReference type="NCBI Taxonomy" id="3088717"/>
    <lineage>
        <taxon>Bacteria</taxon>
        <taxon>Pseudomonadati</taxon>
        <taxon>Bdellovibrionota</taxon>
        <taxon>Bacteriovoracia</taxon>
        <taxon>Bacteriovoracales</taxon>
        <taxon>Bacteriovoracaceae</taxon>
        <taxon>Bacteriovorax</taxon>
    </lineage>
</organism>
<evidence type="ECO:0000313" key="2">
    <source>
        <dbReference type="EMBL" id="MEA9355734.1"/>
    </source>
</evidence>
<dbReference type="RefSeq" id="WP_323575364.1">
    <property type="nucleotide sequence ID" value="NZ_JAYGJQ010000001.1"/>
</dbReference>
<name>A0ABU5VRR3_9BACT</name>
<feature type="signal peptide" evidence="1">
    <location>
        <begin position="1"/>
        <end position="28"/>
    </location>
</feature>
<protein>
    <submittedName>
        <fullName evidence="2">Uncharacterized protein</fullName>
    </submittedName>
</protein>